<dbReference type="InterPro" id="IPR038157">
    <property type="entry name" value="FeoA_core_dom"/>
</dbReference>
<dbReference type="GO" id="GO:0046914">
    <property type="term" value="F:transition metal ion binding"/>
    <property type="evidence" value="ECO:0007669"/>
    <property type="project" value="InterPro"/>
</dbReference>
<gene>
    <name evidence="3" type="ORF">DI623_02395</name>
</gene>
<evidence type="ECO:0000313" key="4">
    <source>
        <dbReference type="Proteomes" id="UP000249066"/>
    </source>
</evidence>
<dbReference type="AlphaFoldDB" id="A0A2W5AET0"/>
<protein>
    <submittedName>
        <fullName evidence="3">Ferrous iron transport protein A</fullName>
    </submittedName>
</protein>
<evidence type="ECO:0000256" key="1">
    <source>
        <dbReference type="ARBA" id="ARBA00023004"/>
    </source>
</evidence>
<keyword evidence="1" id="KW-0408">Iron</keyword>
<dbReference type="Proteomes" id="UP000249066">
    <property type="component" value="Unassembled WGS sequence"/>
</dbReference>
<sequence length="86" mass="9188">MSATAAPLRLDQLPLRREAHILSIDWGALAANEGRRLRELGFDEGVSIEALHRGGFGRGPIAIRVGRMTVAIRRAVAAAVSVSIDS</sequence>
<organism evidence="3 4">
    <name type="scientific">Sphingomonas sanxanigenens</name>
    <dbReference type="NCBI Taxonomy" id="397260"/>
    <lineage>
        <taxon>Bacteria</taxon>
        <taxon>Pseudomonadati</taxon>
        <taxon>Pseudomonadota</taxon>
        <taxon>Alphaproteobacteria</taxon>
        <taxon>Sphingomonadales</taxon>
        <taxon>Sphingomonadaceae</taxon>
        <taxon>Sphingomonas</taxon>
    </lineage>
</organism>
<dbReference type="EMBL" id="QFNN01000006">
    <property type="protein sequence ID" value="PZO91647.1"/>
    <property type="molecule type" value="Genomic_DNA"/>
</dbReference>
<proteinExistence type="predicted"/>
<reference evidence="3 4" key="1">
    <citation type="submission" date="2017-08" db="EMBL/GenBank/DDBJ databases">
        <title>Infants hospitalized years apart are colonized by the same room-sourced microbial strains.</title>
        <authorList>
            <person name="Brooks B."/>
            <person name="Olm M.R."/>
            <person name="Firek B.A."/>
            <person name="Baker R."/>
            <person name="Thomas B.C."/>
            <person name="Morowitz M.J."/>
            <person name="Banfield J.F."/>
        </authorList>
    </citation>
    <scope>NUCLEOTIDE SEQUENCE [LARGE SCALE GENOMIC DNA]</scope>
    <source>
        <strain evidence="3">S2_018_000_R2_101</strain>
    </source>
</reference>
<dbReference type="InterPro" id="IPR007167">
    <property type="entry name" value="Fe-transptr_FeoA-like"/>
</dbReference>
<feature type="domain" description="Ferrous iron transporter FeoA-like" evidence="2">
    <location>
        <begin position="8"/>
        <end position="84"/>
    </location>
</feature>
<comment type="caution">
    <text evidence="3">The sequence shown here is derived from an EMBL/GenBank/DDBJ whole genome shotgun (WGS) entry which is preliminary data.</text>
</comment>
<dbReference type="InterPro" id="IPR008988">
    <property type="entry name" value="Transcriptional_repressor_C"/>
</dbReference>
<evidence type="ECO:0000259" key="2">
    <source>
        <dbReference type="SMART" id="SM00899"/>
    </source>
</evidence>
<dbReference type="SMART" id="SM00899">
    <property type="entry name" value="FeoA"/>
    <property type="match status" value="1"/>
</dbReference>
<evidence type="ECO:0000313" key="3">
    <source>
        <dbReference type="EMBL" id="PZO91647.1"/>
    </source>
</evidence>
<dbReference type="Pfam" id="PF04023">
    <property type="entry name" value="FeoA"/>
    <property type="match status" value="1"/>
</dbReference>
<dbReference type="Gene3D" id="2.30.30.90">
    <property type="match status" value="1"/>
</dbReference>
<accession>A0A2W5AET0</accession>
<dbReference type="SUPFAM" id="SSF50037">
    <property type="entry name" value="C-terminal domain of transcriptional repressors"/>
    <property type="match status" value="1"/>
</dbReference>
<name>A0A2W5AET0_9SPHN</name>